<dbReference type="KEGG" id="psua:FLK61_34120"/>
<dbReference type="EMBL" id="CP041372">
    <property type="protein sequence ID" value="QKS71718.1"/>
    <property type="molecule type" value="Genomic_DNA"/>
</dbReference>
<proteinExistence type="predicted"/>
<sequence length="141" mass="15496">MPYIDADYYNDEFMGTPVDEADLPRFIRRASDTIDMVTRYKIKDFDTLTDLQKSLVKKAVASQVEYIEIAGGVEELLGDNLQSVTVGKFSAGKGQASQNNGVQLAPEVIRYLGPTGLLYAGGVRAYGATDSEAITPPYYWV</sequence>
<dbReference type="RefSeq" id="WP_176009735.1">
    <property type="nucleotide sequence ID" value="NZ_CP041372.2"/>
</dbReference>
<gene>
    <name evidence="1" type="ORF">FLK61_34120</name>
</gene>
<dbReference type="AlphaFoldDB" id="A0A859FFW8"/>
<organism evidence="1 2">
    <name type="scientific">Paenalkalicoccus suaedae</name>
    <dbReference type="NCBI Taxonomy" id="2592382"/>
    <lineage>
        <taxon>Bacteria</taxon>
        <taxon>Bacillati</taxon>
        <taxon>Bacillota</taxon>
        <taxon>Bacilli</taxon>
        <taxon>Bacillales</taxon>
        <taxon>Bacillaceae</taxon>
        <taxon>Paenalkalicoccus</taxon>
    </lineage>
</organism>
<reference evidence="2" key="1">
    <citation type="submission" date="2019-07" db="EMBL/GenBank/DDBJ databases">
        <title>Bacillus alkalisoli sp. nov. isolated from saline soil.</title>
        <authorList>
            <person name="Sun J.-Q."/>
            <person name="Xu L."/>
        </authorList>
    </citation>
    <scope>NUCLEOTIDE SEQUENCE [LARGE SCALE GENOMIC DNA]</scope>
    <source>
        <strain evidence="2">M4U3P1</strain>
    </source>
</reference>
<keyword evidence="2" id="KW-1185">Reference proteome</keyword>
<evidence type="ECO:0000313" key="2">
    <source>
        <dbReference type="Proteomes" id="UP000318138"/>
    </source>
</evidence>
<dbReference type="Proteomes" id="UP000318138">
    <property type="component" value="Chromosome"/>
</dbReference>
<evidence type="ECO:0000313" key="1">
    <source>
        <dbReference type="EMBL" id="QKS71718.1"/>
    </source>
</evidence>
<accession>A0A859FFW8</accession>
<name>A0A859FFW8_9BACI</name>
<protein>
    <submittedName>
        <fullName evidence="1">Uncharacterized protein</fullName>
    </submittedName>
</protein>